<dbReference type="SUPFAM" id="SSF69360">
    <property type="entry name" value="Cell wall binding repeat"/>
    <property type="match status" value="1"/>
</dbReference>
<feature type="domain" description="L,D-TPase catalytic" evidence="9">
    <location>
        <begin position="260"/>
        <end position="393"/>
    </location>
</feature>
<dbReference type="Gene3D" id="2.40.440.10">
    <property type="entry name" value="L,D-transpeptidase catalytic domain-like"/>
    <property type="match status" value="1"/>
</dbReference>
<evidence type="ECO:0000313" key="11">
    <source>
        <dbReference type="Proteomes" id="UP000602647"/>
    </source>
</evidence>
<keyword evidence="3" id="KW-0677">Repeat</keyword>
<comment type="caution">
    <text evidence="10">The sequence shown here is derived from an EMBL/GenBank/DDBJ whole genome shotgun (WGS) entry which is preliminary data.</text>
</comment>
<protein>
    <submittedName>
        <fullName evidence="10">L,D-transpeptidase family protein</fullName>
    </submittedName>
</protein>
<evidence type="ECO:0000256" key="4">
    <source>
        <dbReference type="ARBA" id="ARBA00022960"/>
    </source>
</evidence>
<dbReference type="GO" id="GO:0016740">
    <property type="term" value="F:transferase activity"/>
    <property type="evidence" value="ECO:0007669"/>
    <property type="project" value="UniProtKB-KW"/>
</dbReference>
<sequence>MQIAESRKRIAGAIAAGLFLALCFLVLAGSDVHAQTDNEKGSAASEQTSVSILSEQVNDGWQADGTYYRDGALLRGFQTIDGTLYYLDSATGVKKVNIRAFYNGTLYRFGSDGAGALYTGTYNKKYYRNGSLYTGTYKGKRYSKGVLFTGTYNKKYYKAGKRYSGVRGSYYYAKGVKQTRYKNKVRKMNNGKIYYFTKKGKVYKKKGWKRVNGKRYYFKSGAAVTGWKSIGKYKYYFDKKGRLCQDLIAKFGNKWKKKVSLIKVNRKRNCVTLYAKDGKKWIPVKAMACSVGKAGTPTVKGTYYLTKDRTYRWGLLGGPTMGGYVYGQYCSRITGSYLFHSVTYRTRNNRTLVTSAYNNLGGPASHGCIRLQTSNAKIIYDIARNKNTKVVIYDGKSVGPFDKPSVKKIPSGQNYDPTDPNIKKKK</sequence>
<dbReference type="Pfam" id="PF03734">
    <property type="entry name" value="YkuD"/>
    <property type="match status" value="1"/>
</dbReference>
<name>A0A923NJA4_9FIRM</name>
<dbReference type="Pfam" id="PF01473">
    <property type="entry name" value="Choline_bind_1"/>
    <property type="match status" value="3"/>
</dbReference>
<dbReference type="InterPro" id="IPR050979">
    <property type="entry name" value="LD-transpeptidase"/>
</dbReference>
<dbReference type="GO" id="GO:0071972">
    <property type="term" value="F:peptidoglycan L,D-transpeptidase activity"/>
    <property type="evidence" value="ECO:0007669"/>
    <property type="project" value="TreeGrafter"/>
</dbReference>
<evidence type="ECO:0000256" key="8">
    <source>
        <dbReference type="SAM" id="MobiDB-lite"/>
    </source>
</evidence>
<gene>
    <name evidence="10" type="ORF">H9L42_03700</name>
</gene>
<evidence type="ECO:0000256" key="2">
    <source>
        <dbReference type="ARBA" id="ARBA00022679"/>
    </source>
</evidence>
<comment type="pathway">
    <text evidence="1 7">Cell wall biogenesis; peptidoglycan biosynthesis.</text>
</comment>
<dbReference type="SUPFAM" id="SSF141523">
    <property type="entry name" value="L,D-transpeptidase catalytic domain-like"/>
    <property type="match status" value="1"/>
</dbReference>
<evidence type="ECO:0000256" key="3">
    <source>
        <dbReference type="ARBA" id="ARBA00022737"/>
    </source>
</evidence>
<keyword evidence="2" id="KW-0808">Transferase</keyword>
<evidence type="ECO:0000256" key="5">
    <source>
        <dbReference type="ARBA" id="ARBA00022984"/>
    </source>
</evidence>
<dbReference type="InterPro" id="IPR018337">
    <property type="entry name" value="Cell_wall/Cho-bd_repeat"/>
</dbReference>
<dbReference type="AlphaFoldDB" id="A0A923NJA4"/>
<keyword evidence="5 7" id="KW-0573">Peptidoglycan synthesis</keyword>
<feature type="active site" description="Proton donor/acceptor" evidence="7">
    <location>
        <position position="340"/>
    </location>
</feature>
<dbReference type="InterPro" id="IPR005490">
    <property type="entry name" value="LD_TPept_cat_dom"/>
</dbReference>
<dbReference type="GO" id="GO:0018104">
    <property type="term" value="P:peptidoglycan-protein cross-linking"/>
    <property type="evidence" value="ECO:0007669"/>
    <property type="project" value="TreeGrafter"/>
</dbReference>
<accession>A0A923NJA4</accession>
<dbReference type="Proteomes" id="UP000602647">
    <property type="component" value="Unassembled WGS sequence"/>
</dbReference>
<keyword evidence="4 7" id="KW-0133">Cell shape</keyword>
<evidence type="ECO:0000256" key="1">
    <source>
        <dbReference type="ARBA" id="ARBA00004752"/>
    </source>
</evidence>
<dbReference type="GO" id="GO:0071555">
    <property type="term" value="P:cell wall organization"/>
    <property type="evidence" value="ECO:0007669"/>
    <property type="project" value="UniProtKB-UniRule"/>
</dbReference>
<dbReference type="GO" id="GO:0005576">
    <property type="term" value="C:extracellular region"/>
    <property type="evidence" value="ECO:0007669"/>
    <property type="project" value="TreeGrafter"/>
</dbReference>
<evidence type="ECO:0000313" key="10">
    <source>
        <dbReference type="EMBL" id="MBC6678930.1"/>
    </source>
</evidence>
<dbReference type="InterPro" id="IPR038063">
    <property type="entry name" value="Transpep_catalytic_dom"/>
</dbReference>
<dbReference type="PROSITE" id="PS52029">
    <property type="entry name" value="LD_TPASE"/>
    <property type="match status" value="1"/>
</dbReference>
<evidence type="ECO:0000256" key="7">
    <source>
        <dbReference type="PROSITE-ProRule" id="PRU01373"/>
    </source>
</evidence>
<dbReference type="RefSeq" id="WP_187302056.1">
    <property type="nucleotide sequence ID" value="NZ_CBCTON010000004.1"/>
</dbReference>
<dbReference type="EMBL" id="JACRYT010000002">
    <property type="protein sequence ID" value="MBC6678930.1"/>
    <property type="molecule type" value="Genomic_DNA"/>
</dbReference>
<dbReference type="GO" id="GO:0008360">
    <property type="term" value="P:regulation of cell shape"/>
    <property type="evidence" value="ECO:0007669"/>
    <property type="project" value="UniProtKB-UniRule"/>
</dbReference>
<dbReference type="PANTHER" id="PTHR30582:SF2">
    <property type="entry name" value="L,D-TRANSPEPTIDASE YCIB-RELATED"/>
    <property type="match status" value="1"/>
</dbReference>
<feature type="region of interest" description="Disordered" evidence="8">
    <location>
        <begin position="400"/>
        <end position="426"/>
    </location>
</feature>
<evidence type="ECO:0000256" key="6">
    <source>
        <dbReference type="ARBA" id="ARBA00023316"/>
    </source>
</evidence>
<dbReference type="PANTHER" id="PTHR30582">
    <property type="entry name" value="L,D-TRANSPEPTIDASE"/>
    <property type="match status" value="1"/>
</dbReference>
<keyword evidence="11" id="KW-1185">Reference proteome</keyword>
<dbReference type="Gene3D" id="2.10.270.10">
    <property type="entry name" value="Cholin Binding"/>
    <property type="match status" value="2"/>
</dbReference>
<reference evidence="10" key="1">
    <citation type="submission" date="2020-08" db="EMBL/GenBank/DDBJ databases">
        <title>Genome public.</title>
        <authorList>
            <person name="Liu C."/>
            <person name="Sun Q."/>
        </authorList>
    </citation>
    <scope>NUCLEOTIDE SEQUENCE</scope>
    <source>
        <strain evidence="10">BX12</strain>
    </source>
</reference>
<feature type="active site" description="Nucleophile" evidence="7">
    <location>
        <position position="368"/>
    </location>
</feature>
<proteinExistence type="predicted"/>
<organism evidence="10 11">
    <name type="scientific">Zhenpiania hominis</name>
    <dbReference type="NCBI Taxonomy" id="2763644"/>
    <lineage>
        <taxon>Bacteria</taxon>
        <taxon>Bacillati</taxon>
        <taxon>Bacillota</taxon>
        <taxon>Clostridia</taxon>
        <taxon>Peptostreptococcales</taxon>
        <taxon>Anaerovoracaceae</taxon>
        <taxon>Zhenpiania</taxon>
    </lineage>
</organism>
<dbReference type="CDD" id="cd16913">
    <property type="entry name" value="YkuD_like"/>
    <property type="match status" value="1"/>
</dbReference>
<keyword evidence="6 7" id="KW-0961">Cell wall biogenesis/degradation</keyword>
<evidence type="ECO:0000259" key="9">
    <source>
        <dbReference type="PROSITE" id="PS52029"/>
    </source>
</evidence>